<dbReference type="VEuPathDB" id="VectorBase:GPAI007464"/>
<keyword evidence="1" id="KW-0472">Membrane</keyword>
<keyword evidence="1" id="KW-0812">Transmembrane</keyword>
<keyword evidence="1" id="KW-1133">Transmembrane helix</keyword>
<accession>A0A1A9Z906</accession>
<name>A0A1A9Z906_GLOPL</name>
<feature type="transmembrane region" description="Helical" evidence="1">
    <location>
        <begin position="20"/>
        <end position="39"/>
    </location>
</feature>
<reference evidence="3" key="1">
    <citation type="submission" date="2014-03" db="EMBL/GenBank/DDBJ databases">
        <authorList>
            <person name="Aksoy S."/>
            <person name="Warren W."/>
            <person name="Wilson R.K."/>
        </authorList>
    </citation>
    <scope>NUCLEOTIDE SEQUENCE [LARGE SCALE GENOMIC DNA]</scope>
    <source>
        <strain evidence="3">IAEA</strain>
    </source>
</reference>
<evidence type="ECO:0000313" key="3">
    <source>
        <dbReference type="Proteomes" id="UP000092445"/>
    </source>
</evidence>
<dbReference type="Proteomes" id="UP000092445">
    <property type="component" value="Unassembled WGS sequence"/>
</dbReference>
<organism evidence="2 3">
    <name type="scientific">Glossina pallidipes</name>
    <name type="common">Tsetse fly</name>
    <dbReference type="NCBI Taxonomy" id="7398"/>
    <lineage>
        <taxon>Eukaryota</taxon>
        <taxon>Metazoa</taxon>
        <taxon>Ecdysozoa</taxon>
        <taxon>Arthropoda</taxon>
        <taxon>Hexapoda</taxon>
        <taxon>Insecta</taxon>
        <taxon>Pterygota</taxon>
        <taxon>Neoptera</taxon>
        <taxon>Endopterygota</taxon>
        <taxon>Diptera</taxon>
        <taxon>Brachycera</taxon>
        <taxon>Muscomorpha</taxon>
        <taxon>Hippoboscoidea</taxon>
        <taxon>Glossinidae</taxon>
        <taxon>Glossina</taxon>
    </lineage>
</organism>
<evidence type="ECO:0000313" key="2">
    <source>
        <dbReference type="EnsemblMetazoa" id="GPAI007464-PA"/>
    </source>
</evidence>
<dbReference type="EnsemblMetazoa" id="GPAI007464-RA">
    <property type="protein sequence ID" value="GPAI007464-PA"/>
    <property type="gene ID" value="GPAI007464"/>
</dbReference>
<sequence>MLSLHSGDEYPIAAHLSNLFFVRISLLVFNFSMCLIFNCKRIKSYKELEFIYMGWNKPMFMILV</sequence>
<proteinExistence type="predicted"/>
<reference evidence="2" key="2">
    <citation type="submission" date="2020-05" db="UniProtKB">
        <authorList>
            <consortium name="EnsemblMetazoa"/>
        </authorList>
    </citation>
    <scope>IDENTIFICATION</scope>
    <source>
        <strain evidence="2">IAEA</strain>
    </source>
</reference>
<dbReference type="AlphaFoldDB" id="A0A1A9Z906"/>
<evidence type="ECO:0000256" key="1">
    <source>
        <dbReference type="SAM" id="Phobius"/>
    </source>
</evidence>
<keyword evidence="3" id="KW-1185">Reference proteome</keyword>
<protein>
    <submittedName>
        <fullName evidence="2">Uncharacterized protein</fullName>
    </submittedName>
</protein>